<feature type="non-terminal residue" evidence="1">
    <location>
        <position position="1"/>
    </location>
</feature>
<gene>
    <name evidence="1" type="ORF">S01H4_28144</name>
</gene>
<name>X1BEW9_9ZZZZ</name>
<proteinExistence type="predicted"/>
<dbReference type="EMBL" id="BART01013917">
    <property type="protein sequence ID" value="GAG82678.1"/>
    <property type="molecule type" value="Genomic_DNA"/>
</dbReference>
<comment type="caution">
    <text evidence="1">The sequence shown here is derived from an EMBL/GenBank/DDBJ whole genome shotgun (WGS) entry which is preliminary data.</text>
</comment>
<evidence type="ECO:0000313" key="1">
    <source>
        <dbReference type="EMBL" id="GAG82678.1"/>
    </source>
</evidence>
<dbReference type="AlphaFoldDB" id="X1BEW9"/>
<sequence length="174" mass="20327">EIILQGKEPSLELNTEYELNSDLDIFIDGQLWNREKIQQVGKMIEFKKDGQTLWSFAPPRAWDIQENMENTIDGTTILSANEKKLNLTVYFPYSWLKDAQYPVTIDPDTYYGETTDGHIYGRDTDYDTARTTSFAFDVTSDFMNIGQLFSSPKLYRQKIRELKYIFPKSTNVLY</sequence>
<reference evidence="1" key="1">
    <citation type="journal article" date="2014" name="Front. Microbiol.">
        <title>High frequency of phylogenetically diverse reductive dehalogenase-homologous genes in deep subseafloor sedimentary metagenomes.</title>
        <authorList>
            <person name="Kawai M."/>
            <person name="Futagami T."/>
            <person name="Toyoda A."/>
            <person name="Takaki Y."/>
            <person name="Nishi S."/>
            <person name="Hori S."/>
            <person name="Arai W."/>
            <person name="Tsubouchi T."/>
            <person name="Morono Y."/>
            <person name="Uchiyama I."/>
            <person name="Ito T."/>
            <person name="Fujiyama A."/>
            <person name="Inagaki F."/>
            <person name="Takami H."/>
        </authorList>
    </citation>
    <scope>NUCLEOTIDE SEQUENCE</scope>
    <source>
        <strain evidence="1">Expedition CK06-06</strain>
    </source>
</reference>
<protein>
    <submittedName>
        <fullName evidence="1">Uncharacterized protein</fullName>
    </submittedName>
</protein>
<accession>X1BEW9</accession>
<organism evidence="1">
    <name type="scientific">marine sediment metagenome</name>
    <dbReference type="NCBI Taxonomy" id="412755"/>
    <lineage>
        <taxon>unclassified sequences</taxon>
        <taxon>metagenomes</taxon>
        <taxon>ecological metagenomes</taxon>
    </lineage>
</organism>